<dbReference type="AlphaFoldDB" id="A0A9J7BYD0"/>
<keyword evidence="2" id="KW-1185">Reference proteome</keyword>
<protein>
    <submittedName>
        <fullName evidence="1">Uncharacterized protein</fullName>
    </submittedName>
</protein>
<dbReference type="EMBL" id="CP093313">
    <property type="protein sequence ID" value="UWZ86421.1"/>
    <property type="molecule type" value="Genomic_DNA"/>
</dbReference>
<accession>A0A9J7BYD0</accession>
<organism evidence="1 2">
    <name type="scientific">Occallatibacter riparius</name>
    <dbReference type="NCBI Taxonomy" id="1002689"/>
    <lineage>
        <taxon>Bacteria</taxon>
        <taxon>Pseudomonadati</taxon>
        <taxon>Acidobacteriota</taxon>
        <taxon>Terriglobia</taxon>
        <taxon>Terriglobales</taxon>
        <taxon>Acidobacteriaceae</taxon>
        <taxon>Occallatibacter</taxon>
    </lineage>
</organism>
<proteinExistence type="predicted"/>
<dbReference type="KEGG" id="orp:MOP44_10860"/>
<dbReference type="RefSeq" id="WP_260796061.1">
    <property type="nucleotide sequence ID" value="NZ_CP093313.1"/>
</dbReference>
<sequence length="109" mass="12378">MIHDKERVAAFRARVLAQIALIKSLKAQVAVGEVNSLDMALKQAEEVATFFIADLDRQNRTPVEEASWLSKAEYMLGIWQPYLKRSSRRLRTSNAVPGQHWMQAGPQQN</sequence>
<dbReference type="Proteomes" id="UP001059380">
    <property type="component" value="Chromosome"/>
</dbReference>
<name>A0A9J7BYD0_9BACT</name>
<reference evidence="1" key="1">
    <citation type="submission" date="2021-04" db="EMBL/GenBank/DDBJ databases">
        <title>Phylogenetic analysis of Acidobacteriaceae.</title>
        <authorList>
            <person name="Qiu L."/>
            <person name="Zhang Q."/>
        </authorList>
    </citation>
    <scope>NUCLEOTIDE SEQUENCE</scope>
    <source>
        <strain evidence="1">DSM 25168</strain>
    </source>
</reference>
<gene>
    <name evidence="1" type="ORF">MOP44_10860</name>
</gene>
<evidence type="ECO:0000313" key="2">
    <source>
        <dbReference type="Proteomes" id="UP001059380"/>
    </source>
</evidence>
<evidence type="ECO:0000313" key="1">
    <source>
        <dbReference type="EMBL" id="UWZ86421.1"/>
    </source>
</evidence>